<gene>
    <name evidence="1" type="primary">189</name>
    <name evidence="1" type="ORF">SEA_PUPPER_189</name>
</gene>
<evidence type="ECO:0000313" key="1">
    <source>
        <dbReference type="EMBL" id="QDF18675.1"/>
    </source>
</evidence>
<proteinExistence type="predicted"/>
<reference evidence="1 2" key="1">
    <citation type="submission" date="2019-05" db="EMBL/GenBank/DDBJ databases">
        <authorList>
            <person name="Pope W.H."/>
            <person name="Garlena R.A."/>
            <person name="Russell D.A."/>
            <person name="Jacobs-Sera D."/>
            <person name="Hatfull G.F."/>
        </authorList>
    </citation>
    <scope>NUCLEOTIDE SEQUENCE [LARGE SCALE GENOMIC DNA]</scope>
</reference>
<dbReference type="EMBL" id="MK977695">
    <property type="protein sequence ID" value="QDF18675.1"/>
    <property type="molecule type" value="Genomic_DNA"/>
</dbReference>
<sequence length="64" mass="7682">MESHPSRRTGNWEVRMHRGHRHVVPTDDRFDHQLCQSCLCGVRLAFDDDAMRIYTHREHLTMHV</sequence>
<organism evidence="1 2">
    <name type="scientific">Gordonia phage Pupper</name>
    <dbReference type="NCBI Taxonomy" id="2571249"/>
    <lineage>
        <taxon>Viruses</taxon>
        <taxon>Duplodnaviria</taxon>
        <taxon>Heunggongvirae</taxon>
        <taxon>Uroviricota</taxon>
        <taxon>Caudoviricetes</taxon>
        <taxon>Puppervirus</taxon>
        <taxon>Puppervirus Pupper</taxon>
    </lineage>
</organism>
<dbReference type="Proteomes" id="UP000318375">
    <property type="component" value="Segment"/>
</dbReference>
<accession>A0A4Y6EKV8</accession>
<name>A0A4Y6EKV8_9CAUD</name>
<protein>
    <submittedName>
        <fullName evidence="1">Uncharacterized protein</fullName>
    </submittedName>
</protein>
<dbReference type="KEGG" id="vg:64766208"/>
<dbReference type="RefSeq" id="YP_010058977.1">
    <property type="nucleotide sequence ID" value="NC_054723.1"/>
</dbReference>
<evidence type="ECO:0000313" key="2">
    <source>
        <dbReference type="Proteomes" id="UP000318375"/>
    </source>
</evidence>
<dbReference type="GeneID" id="64766208"/>
<keyword evidence="2" id="KW-1185">Reference proteome</keyword>